<dbReference type="Pfam" id="PF01385">
    <property type="entry name" value="OrfB_IS605"/>
    <property type="match status" value="1"/>
</dbReference>
<evidence type="ECO:0000313" key="11">
    <source>
        <dbReference type="EMBL" id="PTX52406.1"/>
    </source>
</evidence>
<keyword evidence="4" id="KW-0862">Zinc</keyword>
<dbReference type="OrthoDB" id="7867060at2"/>
<keyword evidence="6" id="KW-0233">DNA recombination</keyword>
<dbReference type="InterPro" id="IPR001959">
    <property type="entry name" value="Transposase"/>
</dbReference>
<dbReference type="GO" id="GO:0032196">
    <property type="term" value="P:transposition"/>
    <property type="evidence" value="ECO:0007669"/>
    <property type="project" value="UniProtKB-KW"/>
</dbReference>
<keyword evidence="2" id="KW-0815">Transposition</keyword>
<keyword evidence="3" id="KW-0479">Metal-binding</keyword>
<feature type="domain" description="Cas12f1-like TNB" evidence="9">
    <location>
        <begin position="319"/>
        <end position="385"/>
    </location>
</feature>
<evidence type="ECO:0000256" key="4">
    <source>
        <dbReference type="ARBA" id="ARBA00022833"/>
    </source>
</evidence>
<dbReference type="Pfam" id="PF12323">
    <property type="entry name" value="HTH_OrfB_IS605"/>
    <property type="match status" value="1"/>
</dbReference>
<evidence type="ECO:0000256" key="5">
    <source>
        <dbReference type="ARBA" id="ARBA00023125"/>
    </source>
</evidence>
<evidence type="ECO:0000259" key="9">
    <source>
        <dbReference type="Pfam" id="PF07282"/>
    </source>
</evidence>
<evidence type="ECO:0000256" key="7">
    <source>
        <dbReference type="SAM" id="MobiDB-lite"/>
    </source>
</evidence>
<protein>
    <submittedName>
        <fullName evidence="11">Putative transposase</fullName>
    </submittedName>
</protein>
<dbReference type="GO" id="GO:0046872">
    <property type="term" value="F:metal ion binding"/>
    <property type="evidence" value="ECO:0007669"/>
    <property type="project" value="UniProtKB-KW"/>
</dbReference>
<evidence type="ECO:0000256" key="3">
    <source>
        <dbReference type="ARBA" id="ARBA00022723"/>
    </source>
</evidence>
<dbReference type="InterPro" id="IPR010095">
    <property type="entry name" value="Cas12f1-like_TNB"/>
</dbReference>
<dbReference type="GO" id="GO:0006310">
    <property type="term" value="P:DNA recombination"/>
    <property type="evidence" value="ECO:0007669"/>
    <property type="project" value="UniProtKB-KW"/>
</dbReference>
<evidence type="ECO:0000256" key="6">
    <source>
        <dbReference type="ARBA" id="ARBA00023172"/>
    </source>
</evidence>
<evidence type="ECO:0000259" key="8">
    <source>
        <dbReference type="Pfam" id="PF01385"/>
    </source>
</evidence>
<proteinExistence type="inferred from homology"/>
<organism evidence="11 12">
    <name type="scientific">Gemmobacter caeni</name>
    <dbReference type="NCBI Taxonomy" id="589035"/>
    <lineage>
        <taxon>Bacteria</taxon>
        <taxon>Pseudomonadati</taxon>
        <taxon>Pseudomonadota</taxon>
        <taxon>Alphaproteobacteria</taxon>
        <taxon>Rhodobacterales</taxon>
        <taxon>Paracoccaceae</taxon>
        <taxon>Gemmobacter</taxon>
    </lineage>
</organism>
<dbReference type="RefSeq" id="WP_108127819.1">
    <property type="nucleotide sequence ID" value="NZ_QBKP01000002.1"/>
</dbReference>
<comment type="caution">
    <text evidence="11">The sequence shown here is derived from an EMBL/GenBank/DDBJ whole genome shotgun (WGS) entry which is preliminary data.</text>
</comment>
<dbReference type="EMBL" id="QBKP01000002">
    <property type="protein sequence ID" value="PTX52406.1"/>
    <property type="molecule type" value="Genomic_DNA"/>
</dbReference>
<dbReference type="NCBIfam" id="NF040570">
    <property type="entry name" value="guided_TnpB"/>
    <property type="match status" value="1"/>
</dbReference>
<keyword evidence="5" id="KW-0238">DNA-binding</keyword>
<comment type="similarity">
    <text evidence="1">In the C-terminal section; belongs to the transposase 35 family.</text>
</comment>
<dbReference type="InterPro" id="IPR021027">
    <property type="entry name" value="Transposase_put_HTH"/>
</dbReference>
<name>A0A2T6B8M3_9RHOB</name>
<evidence type="ECO:0000256" key="1">
    <source>
        <dbReference type="ARBA" id="ARBA00008761"/>
    </source>
</evidence>
<dbReference type="Proteomes" id="UP000244224">
    <property type="component" value="Unassembled WGS sequence"/>
</dbReference>
<evidence type="ECO:0000256" key="2">
    <source>
        <dbReference type="ARBA" id="ARBA00022578"/>
    </source>
</evidence>
<reference evidence="11 12" key="1">
    <citation type="submission" date="2018-04" db="EMBL/GenBank/DDBJ databases">
        <title>Genomic Encyclopedia of Archaeal and Bacterial Type Strains, Phase II (KMG-II): from individual species to whole genera.</title>
        <authorList>
            <person name="Goeker M."/>
        </authorList>
    </citation>
    <scope>NUCLEOTIDE SEQUENCE [LARGE SCALE GENOMIC DNA]</scope>
    <source>
        <strain evidence="11 12">DSM 21823</strain>
    </source>
</reference>
<dbReference type="GO" id="GO:0003677">
    <property type="term" value="F:DNA binding"/>
    <property type="evidence" value="ECO:0007669"/>
    <property type="project" value="UniProtKB-KW"/>
</dbReference>
<evidence type="ECO:0000259" key="10">
    <source>
        <dbReference type="Pfam" id="PF12323"/>
    </source>
</evidence>
<keyword evidence="12" id="KW-1185">Reference proteome</keyword>
<sequence length="439" mass="49243">MRKLKAYRFRIYPTAEQEEMFRRISGCCRLVYNLGLEQRRTFWRQYRDTQGRHISCAGQRREIKDLKAEAAFLKEVPAHCLQMALVDLDSAFQRFFSGAGGYPRPRKRLRNDSFTFPDPEQIRVDVGRGVLILPKFGRTSRDNGPIRAVFHRQLEGRVRRVTIGRDGTHWYASVQVAVRVRRALKPEGITEADVVAADRGAVVPVVTSDGALLGAPVTTERDRRKLKRLQKQLARTQRGSKRHLKALGRLRAKTAKLTRRRRDMTHQITSTFAKNHRVVILEDLKVQAMTASAKGTVAEPGRNVAQKAGLNRSILDVGWGEIERQLRYKLAWHGGVLLKVPAANTSRTCAQCLTVDAASRVSRDRFRCTSCGHESDADVNAAIEIRRRGLIALGLRPRPGLPGLPVEPSAPSTAPCETREKEKSGTQPRGAIAPETVRA</sequence>
<feature type="region of interest" description="Disordered" evidence="7">
    <location>
        <begin position="400"/>
        <end position="439"/>
    </location>
</feature>
<evidence type="ECO:0000313" key="12">
    <source>
        <dbReference type="Proteomes" id="UP000244224"/>
    </source>
</evidence>
<feature type="domain" description="Probable transposase IS891/IS1136/IS1341" evidence="8">
    <location>
        <begin position="190"/>
        <end position="291"/>
    </location>
</feature>
<feature type="domain" description="Transposase putative helix-turn-helix" evidence="10">
    <location>
        <begin position="1"/>
        <end position="45"/>
    </location>
</feature>
<accession>A0A2T6B8M3</accession>
<dbReference type="AlphaFoldDB" id="A0A2T6B8M3"/>
<gene>
    <name evidence="11" type="ORF">C8N34_102185</name>
</gene>
<dbReference type="Pfam" id="PF07282">
    <property type="entry name" value="Cas12f1-like_TNB"/>
    <property type="match status" value="1"/>
</dbReference>